<comment type="caution">
    <text evidence="1">The sequence shown here is derived from an EMBL/GenBank/DDBJ whole genome shotgun (WGS) entry which is preliminary data.</text>
</comment>
<gene>
    <name evidence="1" type="ORF">H6B30_16075</name>
</gene>
<name>A0A938WQP8_9BACT</name>
<protein>
    <submittedName>
        <fullName evidence="1">Uncharacterized protein</fullName>
    </submittedName>
</protein>
<keyword evidence="2" id="KW-1185">Reference proteome</keyword>
<organism evidence="1 2">
    <name type="scientific">Marseilla massiliensis</name>
    <dbReference type="NCBI Taxonomy" id="1841864"/>
    <lineage>
        <taxon>Bacteria</taxon>
        <taxon>Pseudomonadati</taxon>
        <taxon>Bacteroidota</taxon>
        <taxon>Bacteroidia</taxon>
        <taxon>Bacteroidales</taxon>
        <taxon>Prevotellaceae</taxon>
        <taxon>Marseilla</taxon>
    </lineage>
</organism>
<proteinExistence type="predicted"/>
<dbReference type="AlphaFoldDB" id="A0A938WQP8"/>
<dbReference type="RefSeq" id="WP_205112246.1">
    <property type="nucleotide sequence ID" value="NZ_JACJJL010000092.1"/>
</dbReference>
<reference evidence="1 2" key="1">
    <citation type="journal article" date="2021" name="Sci. Rep.">
        <title>The distribution of antibiotic resistance genes in chicken gut microbiota commensals.</title>
        <authorList>
            <person name="Juricova H."/>
            <person name="Matiasovicova J."/>
            <person name="Kubasova T."/>
            <person name="Cejkova D."/>
            <person name="Rychlik I."/>
        </authorList>
    </citation>
    <scope>NUCLEOTIDE SEQUENCE [LARGE SCALE GENOMIC DNA]</scope>
    <source>
        <strain evidence="1 2">An819</strain>
    </source>
</reference>
<dbReference type="Proteomes" id="UP000764045">
    <property type="component" value="Unassembled WGS sequence"/>
</dbReference>
<accession>A0A938WQP8</accession>
<dbReference type="EMBL" id="JACJJL010000092">
    <property type="protein sequence ID" value="MBM6663231.1"/>
    <property type="molecule type" value="Genomic_DNA"/>
</dbReference>
<evidence type="ECO:0000313" key="1">
    <source>
        <dbReference type="EMBL" id="MBM6663231.1"/>
    </source>
</evidence>
<evidence type="ECO:0000313" key="2">
    <source>
        <dbReference type="Proteomes" id="UP000764045"/>
    </source>
</evidence>
<sequence length="88" mass="9589">MEYITPHQPMDFSHPKGPCGIQYSHPNDAVASDSPWWMPNGGTAYGKINNINYFYGGDIIGGEGQIENTGATGNMGGHKVTDNDEFIR</sequence>